<dbReference type="SUPFAM" id="SSF52980">
    <property type="entry name" value="Restriction endonuclease-like"/>
    <property type="match status" value="1"/>
</dbReference>
<dbReference type="OrthoDB" id="9758506at2"/>
<dbReference type="GO" id="GO:0003677">
    <property type="term" value="F:DNA binding"/>
    <property type="evidence" value="ECO:0007669"/>
    <property type="project" value="UniProtKB-KW"/>
</dbReference>
<keyword evidence="8" id="KW-0238">DNA-binding</keyword>
<reference evidence="11 12" key="1">
    <citation type="submission" date="2018-11" db="EMBL/GenBank/DDBJ databases">
        <title>Novel Erysipelotrichaceae bacterium isolated from small intestine of a swine.</title>
        <authorList>
            <person name="Kim J.S."/>
            <person name="Choe H."/>
            <person name="Lee Y.R."/>
            <person name="Kim K.M."/>
            <person name="Park D.S."/>
        </authorList>
    </citation>
    <scope>NUCLEOTIDE SEQUENCE [LARGE SCALE GENOMIC DNA]</scope>
    <source>
        <strain evidence="11 12">SG0102</strain>
    </source>
</reference>
<keyword evidence="3" id="KW-0227">DNA damage</keyword>
<accession>A0A3G9JRU0</accession>
<keyword evidence="5" id="KW-0347">Helicase</keyword>
<dbReference type="Proteomes" id="UP000268059">
    <property type="component" value="Chromosome"/>
</dbReference>
<dbReference type="PANTHER" id="PTHR30591:SF1">
    <property type="entry name" value="RECBCD ENZYME SUBUNIT RECC"/>
    <property type="match status" value="1"/>
</dbReference>
<dbReference type="InterPro" id="IPR027417">
    <property type="entry name" value="P-loop_NTPase"/>
</dbReference>
<keyword evidence="9" id="KW-0234">DNA repair</keyword>
<dbReference type="FunCoup" id="A0A3G9JRU0">
    <property type="interactions" value="6"/>
</dbReference>
<sequence>MNIVLGKNFQEKANQLAISLRDVHEPLTIITEHGTYMEDLLLSQRDVLFNIEVKTLHQFEKDLLVERRMFKRHLYNQTQLVMAIRTILSHQDFTFFKISENPYPLIGEIITTLKRLHEEDIDLNTLPDHLLPLTKQKCLEINTIDQLLKQTDSYMNLEEATIDLVDQVSARIIVLGDDYPYRKQRAFFTALDRVTDVTMYLSHEEDDFVKSYYPGAISFVGEETTLTKHLYDQEKVNPIEKASVIIGGSPMHEVLKVTSDIKRRLVDEKAHYEDFMIVTHSNDMKDYLKDVFDREHIPHLLPETTHYDYDESYQAITKALASSQAHTFTDLTNELLLLPLDENYRSLLKEVISDEEITPEEYLLFLQMIIPNKAARQPMHDAIMICDFAEALSVTPRYLYFLGLNEGEVPAVMGESGLLLEEDFLQLKTQPLSLSEQLSLHEMEIMKAILNPHKHLTFSYAQADMDGKEKMPSTLMKRLYELYDLENCIPDLTLHDVYLYLNSSQLPDYPLNEAIDHYDNKPVLIKEDYRHLLGKGMSVSRLETYNKCPFAYFMQYGLKVTKQYDHALAAYDIGHLAHYIMETSIDDEEHMKDHAYTYVKEHLQDKYDDNPLNQFFIDHMIDDMAMNLKIVKEQLGDFTIAAKEYEVTGDLGEIPVLGMIDRVDTIDDHVRIIDYKSSTKTLDLSFAMQGFNIQMLVYMDLLIKNKPDLKPGAVLYFAMKRRVITKALSKTLSLHKPLSDKDVFKQYRMEGYAFDEEPYDFCKQLVDSSTKVRIKKDGTPYSGAPILSHDQLKTVMAQIVSYMTALYEELRNGHIDILPAKADNNAAGIYPCDYCDYRSVCLFDVFVNENKVIKSNLKNEILKEEKQ</sequence>
<feature type="domain" description="PD-(D/E)XK endonuclease-like" evidence="10">
    <location>
        <begin position="537"/>
        <end position="841"/>
    </location>
</feature>
<name>A0A3G9JRU0_9FIRM</name>
<keyword evidence="1" id="KW-0540">Nuclease</keyword>
<evidence type="ECO:0000313" key="12">
    <source>
        <dbReference type="Proteomes" id="UP000268059"/>
    </source>
</evidence>
<dbReference type="Gene3D" id="3.90.320.10">
    <property type="match status" value="1"/>
</dbReference>
<dbReference type="GO" id="GO:0006310">
    <property type="term" value="P:DNA recombination"/>
    <property type="evidence" value="ECO:0007669"/>
    <property type="project" value="TreeGrafter"/>
</dbReference>
<protein>
    <recommendedName>
        <fullName evidence="10">PD-(D/E)XK endonuclease-like domain-containing protein</fullName>
    </recommendedName>
</protein>
<keyword evidence="2" id="KW-0547">Nucleotide-binding</keyword>
<evidence type="ECO:0000256" key="1">
    <source>
        <dbReference type="ARBA" id="ARBA00022722"/>
    </source>
</evidence>
<dbReference type="PANTHER" id="PTHR30591">
    <property type="entry name" value="RECBCD ENZYME SUBUNIT RECC"/>
    <property type="match status" value="1"/>
</dbReference>
<dbReference type="GO" id="GO:0004527">
    <property type="term" value="F:exonuclease activity"/>
    <property type="evidence" value="ECO:0007669"/>
    <property type="project" value="UniProtKB-KW"/>
</dbReference>
<dbReference type="InterPro" id="IPR038726">
    <property type="entry name" value="PDDEXK_AddAB-type"/>
</dbReference>
<dbReference type="GO" id="GO:0005524">
    <property type="term" value="F:ATP binding"/>
    <property type="evidence" value="ECO:0007669"/>
    <property type="project" value="UniProtKB-KW"/>
</dbReference>
<organism evidence="11 12">
    <name type="scientific">Intestinibaculum porci</name>
    <dbReference type="NCBI Taxonomy" id="2487118"/>
    <lineage>
        <taxon>Bacteria</taxon>
        <taxon>Bacillati</taxon>
        <taxon>Bacillota</taxon>
        <taxon>Erysipelotrichia</taxon>
        <taxon>Erysipelotrichales</taxon>
        <taxon>Erysipelotrichaceae</taxon>
        <taxon>Intestinibaculum</taxon>
    </lineage>
</organism>
<evidence type="ECO:0000313" key="11">
    <source>
        <dbReference type="EMBL" id="BBH27723.1"/>
    </source>
</evidence>
<evidence type="ECO:0000259" key="10">
    <source>
        <dbReference type="Pfam" id="PF12705"/>
    </source>
</evidence>
<gene>
    <name evidence="11" type="ORF">SG0102_26570</name>
</gene>
<dbReference type="InterPro" id="IPR011335">
    <property type="entry name" value="Restrct_endonuc-II-like"/>
</dbReference>
<dbReference type="InterPro" id="IPR011604">
    <property type="entry name" value="PDDEXK-like_dom_sf"/>
</dbReference>
<keyword evidence="7" id="KW-0067">ATP-binding</keyword>
<evidence type="ECO:0000256" key="5">
    <source>
        <dbReference type="ARBA" id="ARBA00022806"/>
    </source>
</evidence>
<evidence type="ECO:0000256" key="9">
    <source>
        <dbReference type="ARBA" id="ARBA00023204"/>
    </source>
</evidence>
<evidence type="ECO:0000256" key="3">
    <source>
        <dbReference type="ARBA" id="ARBA00022763"/>
    </source>
</evidence>
<dbReference type="InParanoid" id="A0A3G9JRU0"/>
<evidence type="ECO:0000256" key="8">
    <source>
        <dbReference type="ARBA" id="ARBA00023125"/>
    </source>
</evidence>
<dbReference type="Gene3D" id="3.40.50.300">
    <property type="entry name" value="P-loop containing nucleotide triphosphate hydrolases"/>
    <property type="match status" value="1"/>
</dbReference>
<keyword evidence="12" id="KW-1185">Reference proteome</keyword>
<evidence type="ECO:0000256" key="7">
    <source>
        <dbReference type="ARBA" id="ARBA00022840"/>
    </source>
</evidence>
<evidence type="ECO:0000256" key="4">
    <source>
        <dbReference type="ARBA" id="ARBA00022801"/>
    </source>
</evidence>
<keyword evidence="4" id="KW-0378">Hydrolase</keyword>
<dbReference type="GO" id="GO:0004386">
    <property type="term" value="F:helicase activity"/>
    <property type="evidence" value="ECO:0007669"/>
    <property type="project" value="UniProtKB-KW"/>
</dbReference>
<dbReference type="Pfam" id="PF12705">
    <property type="entry name" value="PDDEXK_1"/>
    <property type="match status" value="1"/>
</dbReference>
<evidence type="ECO:0000256" key="6">
    <source>
        <dbReference type="ARBA" id="ARBA00022839"/>
    </source>
</evidence>
<dbReference type="GO" id="GO:0006281">
    <property type="term" value="P:DNA repair"/>
    <property type="evidence" value="ECO:0007669"/>
    <property type="project" value="UniProtKB-KW"/>
</dbReference>
<dbReference type="EMBL" id="AP019309">
    <property type="protein sequence ID" value="BBH27723.1"/>
    <property type="molecule type" value="Genomic_DNA"/>
</dbReference>
<dbReference type="SUPFAM" id="SSF52540">
    <property type="entry name" value="P-loop containing nucleoside triphosphate hydrolases"/>
    <property type="match status" value="1"/>
</dbReference>
<evidence type="ECO:0000256" key="2">
    <source>
        <dbReference type="ARBA" id="ARBA00022741"/>
    </source>
</evidence>
<dbReference type="RefSeq" id="WP_157983065.1">
    <property type="nucleotide sequence ID" value="NZ_AP019309.1"/>
</dbReference>
<proteinExistence type="predicted"/>
<keyword evidence="6" id="KW-0269">Exonuclease</keyword>
<dbReference type="AlphaFoldDB" id="A0A3G9JRU0"/>
<dbReference type="KEGG" id="ebm:SG0102_26570"/>